<evidence type="ECO:0000313" key="2">
    <source>
        <dbReference type="Proteomes" id="UP001156905"/>
    </source>
</evidence>
<evidence type="ECO:0000313" key="1">
    <source>
        <dbReference type="EMBL" id="GLR89630.1"/>
    </source>
</evidence>
<proteinExistence type="predicted"/>
<sequence>MIENPAKRENYLKSFAVYVDDREVYAKATADALETPCSRWSAAD</sequence>
<protein>
    <submittedName>
        <fullName evidence="1">Uncharacterized protein</fullName>
    </submittedName>
</protein>
<dbReference type="Proteomes" id="UP001156905">
    <property type="component" value="Unassembled WGS sequence"/>
</dbReference>
<dbReference type="EMBL" id="BSOW01000027">
    <property type="protein sequence ID" value="GLR89630.1"/>
    <property type="molecule type" value="Genomic_DNA"/>
</dbReference>
<organism evidence="1 2">
    <name type="scientific">Bradyrhizobium iriomotense</name>
    <dbReference type="NCBI Taxonomy" id="441950"/>
    <lineage>
        <taxon>Bacteria</taxon>
        <taxon>Pseudomonadati</taxon>
        <taxon>Pseudomonadota</taxon>
        <taxon>Alphaproteobacteria</taxon>
        <taxon>Hyphomicrobiales</taxon>
        <taxon>Nitrobacteraceae</taxon>
        <taxon>Bradyrhizobium</taxon>
    </lineage>
</organism>
<reference evidence="2" key="1">
    <citation type="journal article" date="2019" name="Int. J. Syst. Evol. Microbiol.">
        <title>The Global Catalogue of Microorganisms (GCM) 10K type strain sequencing project: providing services to taxonomists for standard genome sequencing and annotation.</title>
        <authorList>
            <consortium name="The Broad Institute Genomics Platform"/>
            <consortium name="The Broad Institute Genome Sequencing Center for Infectious Disease"/>
            <person name="Wu L."/>
            <person name="Ma J."/>
        </authorList>
    </citation>
    <scope>NUCLEOTIDE SEQUENCE [LARGE SCALE GENOMIC DNA]</scope>
    <source>
        <strain evidence="2">NBRC 102520</strain>
    </source>
</reference>
<keyword evidence="2" id="KW-1185">Reference proteome</keyword>
<accession>A0ABQ6B5I9</accession>
<comment type="caution">
    <text evidence="1">The sequence shown here is derived from an EMBL/GenBank/DDBJ whole genome shotgun (WGS) entry which is preliminary data.</text>
</comment>
<name>A0ABQ6B5I9_9BRAD</name>
<dbReference type="RefSeq" id="WP_348522533.1">
    <property type="nucleotide sequence ID" value="NZ_BSOW01000027.1"/>
</dbReference>
<gene>
    <name evidence="1" type="ORF">GCM10007857_63440</name>
</gene>